<name>A0ABS2HR48_9ACTN</name>
<feature type="compositionally biased region" description="Basic and acidic residues" evidence="1">
    <location>
        <begin position="500"/>
        <end position="513"/>
    </location>
</feature>
<evidence type="ECO:0000256" key="1">
    <source>
        <dbReference type="SAM" id="MobiDB-lite"/>
    </source>
</evidence>
<gene>
    <name evidence="2" type="ORF">JS521_06625</name>
</gene>
<reference evidence="2 3" key="1">
    <citation type="submission" date="2021-02" db="EMBL/GenBank/DDBJ databases">
        <title>Genome Streptomyces sp. RHZ10.</title>
        <authorList>
            <person name="Besaury L."/>
        </authorList>
    </citation>
    <scope>NUCLEOTIDE SEQUENCE [LARGE SCALE GENOMIC DNA]</scope>
    <source>
        <strain evidence="2 3">RHZ10</strain>
    </source>
</reference>
<feature type="compositionally biased region" description="Basic and acidic residues" evidence="1">
    <location>
        <begin position="666"/>
        <end position="676"/>
    </location>
</feature>
<dbReference type="InterPro" id="IPR049762">
    <property type="entry name" value="PoNe_dom"/>
</dbReference>
<dbReference type="Proteomes" id="UP000712045">
    <property type="component" value="Unassembled WGS sequence"/>
</dbReference>
<sequence>MSENQPVNLEGIPVFTGELAVLDRKVTALAKDGQKISSSAADIHSSFGGLQAFYKAPEADQLFATTKPVADRGVSLKSDLATITSALSTYSDDAYPLVEKLRQLKRDAGAFLVKANADDKWREDGDLVEENNNRRAEIAETWAAFQAVERACYNKIIALVPDGKQLKVDDGSGGKGMYGYDAEALKHAKGLPWGDPVKESTPWYHVHEHLWDFGKGVVVDGVWGTIKGLGTLVGTDGWESMKQAWTGLAKLTTGLYISTTPLAGAFWLTPEDKLPSWLRDSRTAMKETGKALLAWDQWSENPARAAGAVTFNVVTTVFTGGAGGGASGAGKAAAAAKALSFANKASRAIDPTAYLFKGAGAGLTKISDVMAGFKGMGNIEVPPMPTGSVTLPDGAYKAADGTLTLPEGAAVPDGAFEIPKGSVKLPDGVEIPIGAVDLGDGIVHLPEGIAPPAGSLPIREGALAFPEGTTALPEGTFRDFDAEGNVVHLDRQGNILGEDGTLKQHHTDARKENPPTGTSATTNADSPQVGSPARSELPARELASVGGRSGDEALHLGSDTSNPIRTGDNGAQTTRPGTAPGGTAGDNMPRNDLDNTQRGTPPRAGDTSPTTGGLPDGLRADAPHTGGGSAAGGYHVDGSGRAGSHNWPSGSRADSSGDDPIAGQNARDEAQLAQRTPEEAKLIQDEHVRLANEDPAWRSEHYTPHLHRRNAQEIVDGQYLPVLKDVGNGRYVAVNDLPFASTEKYRLETEEPKLSNIPAGHRIELDGFAEKHQAYKELGNAERAHTKDPTAETAETLEAAKEAFGDTPVNTKVGEALGEGSARLHVIPEIFPNARQITDLPRTPNGSRTFDQLYELDGGEFLIVEAKAPDGRLGWRQGAGADASRQVKQGTLEYVQTIITEMHSRGGRDREIAEQLRFALLDKKIQYVMVKAKDHTGAYTGGELRHFKIFEDEVH</sequence>
<dbReference type="RefSeq" id="WP_205081790.1">
    <property type="nucleotide sequence ID" value="NZ_JAFEUF010000019.1"/>
</dbReference>
<evidence type="ECO:0000313" key="3">
    <source>
        <dbReference type="Proteomes" id="UP000712045"/>
    </source>
</evidence>
<evidence type="ECO:0000313" key="2">
    <source>
        <dbReference type="EMBL" id="MBM7053554.1"/>
    </source>
</evidence>
<accession>A0ABS2HR48</accession>
<proteinExistence type="predicted"/>
<protein>
    <submittedName>
        <fullName evidence="2">Uncharacterized protein</fullName>
    </submittedName>
</protein>
<dbReference type="CDD" id="cd20739">
    <property type="entry name" value="PoNe_DUF637"/>
    <property type="match status" value="1"/>
</dbReference>
<feature type="compositionally biased region" description="Polar residues" evidence="1">
    <location>
        <begin position="515"/>
        <end position="529"/>
    </location>
</feature>
<feature type="region of interest" description="Disordered" evidence="1">
    <location>
        <begin position="497"/>
        <end position="676"/>
    </location>
</feature>
<dbReference type="EMBL" id="JAFEUF010000019">
    <property type="protein sequence ID" value="MBM7053554.1"/>
    <property type="molecule type" value="Genomic_DNA"/>
</dbReference>
<comment type="caution">
    <text evidence="2">The sequence shown here is derived from an EMBL/GenBank/DDBJ whole genome shotgun (WGS) entry which is preliminary data.</text>
</comment>
<keyword evidence="3" id="KW-1185">Reference proteome</keyword>
<organism evidence="2 3">
    <name type="scientific">Streptomyces durocortorensis</name>
    <dbReference type="NCBI Taxonomy" id="2811104"/>
    <lineage>
        <taxon>Bacteria</taxon>
        <taxon>Bacillati</taxon>
        <taxon>Actinomycetota</taxon>
        <taxon>Actinomycetes</taxon>
        <taxon>Kitasatosporales</taxon>
        <taxon>Streptomycetaceae</taxon>
        <taxon>Streptomyces</taxon>
    </lineage>
</organism>